<gene>
    <name evidence="3" type="primary">SOQ1_1</name>
    <name evidence="3" type="ORF">CK203_106653</name>
</gene>
<dbReference type="InterPro" id="IPR045302">
    <property type="entry name" value="NHL2_NHL_rpt_dom"/>
</dbReference>
<comment type="caution">
    <text evidence="3">The sequence shown here is derived from an EMBL/GenBank/DDBJ whole genome shotgun (WGS) entry which is preliminary data.</text>
</comment>
<dbReference type="SUPFAM" id="SSF101898">
    <property type="entry name" value="NHL repeat"/>
    <property type="match status" value="1"/>
</dbReference>
<dbReference type="Pfam" id="PF01436">
    <property type="entry name" value="NHL"/>
    <property type="match status" value="2"/>
</dbReference>
<dbReference type="Proteomes" id="UP000288805">
    <property type="component" value="Unassembled WGS sequence"/>
</dbReference>
<dbReference type="InterPro" id="IPR001258">
    <property type="entry name" value="NHL_repeat"/>
</dbReference>
<proteinExistence type="predicted"/>
<sequence>MSDKKKEEDDVVTDLNGNYILQIGSTGEEGLRDGSFDDATFNRPQGLAYNAKKNLLYVADTENHALREIDFVNETVQTLAGNGTKAPQLSMDVCFEPINEIVYIAMAGQHQIWEHNTLDGVTRAFSGDGYERNLNGYSSTSTSFAQPSGISLSPDLKEVYIADSESSSIRALDLKTGGSRLLAGGDTVFSDNLFRFGDHDGVGSEVLLQHPLGVSCGKDGQIYVADSYNHKIKKLDPATGRVSTLAGTGKAGFKDGRALAAQLSEPSGIVEVENGVLFIADTNNSVIRYLDLKKKEADLVTLELKGVQPPIPKSRSLKRLRRRSSADTQTITADGSQSKFSIETEPETTMVIAPLDGILSPGGFATLHFRRSSPSAFMARVNCKVYYCKEDEVCLYQSVAFEVPFRDAIPGSSPAEVSLDYAVKPKTPTNSLLAVAR</sequence>
<organism evidence="3 4">
    <name type="scientific">Vitis vinifera</name>
    <name type="common">Grape</name>
    <dbReference type="NCBI Taxonomy" id="29760"/>
    <lineage>
        <taxon>Eukaryota</taxon>
        <taxon>Viridiplantae</taxon>
        <taxon>Streptophyta</taxon>
        <taxon>Embryophyta</taxon>
        <taxon>Tracheophyta</taxon>
        <taxon>Spermatophyta</taxon>
        <taxon>Magnoliopsida</taxon>
        <taxon>eudicotyledons</taxon>
        <taxon>Gunneridae</taxon>
        <taxon>Pentapetalae</taxon>
        <taxon>rosids</taxon>
        <taxon>Vitales</taxon>
        <taxon>Vitaceae</taxon>
        <taxon>Viteae</taxon>
        <taxon>Vitis</taxon>
    </lineage>
</organism>
<reference evidence="3 4" key="1">
    <citation type="journal article" date="2018" name="PLoS Genet.">
        <title>Population sequencing reveals clonal diversity and ancestral inbreeding in the grapevine cultivar Chardonnay.</title>
        <authorList>
            <person name="Roach M.J."/>
            <person name="Johnson D.L."/>
            <person name="Bohlmann J."/>
            <person name="van Vuuren H.J."/>
            <person name="Jones S.J."/>
            <person name="Pretorius I.S."/>
            <person name="Schmidt S.A."/>
            <person name="Borneman A.R."/>
        </authorList>
    </citation>
    <scope>NUCLEOTIDE SEQUENCE [LARGE SCALE GENOMIC DNA]</scope>
    <source>
        <strain evidence="4">cv. Chardonnay</strain>
        <tissue evidence="3">Leaf</tissue>
    </source>
</reference>
<dbReference type="PANTHER" id="PTHR46388:SF2">
    <property type="entry name" value="NHL REPEAT-CONTAINING PROTEIN 2"/>
    <property type="match status" value="1"/>
</dbReference>
<dbReference type="FunFam" id="2.120.10.30:FF:000123">
    <property type="entry name" value="Chloroplast protein HCF243"/>
    <property type="match status" value="1"/>
</dbReference>
<evidence type="ECO:0000313" key="4">
    <source>
        <dbReference type="Proteomes" id="UP000288805"/>
    </source>
</evidence>
<feature type="repeat" description="NHL" evidence="2">
    <location>
        <begin position="208"/>
        <end position="238"/>
    </location>
</feature>
<dbReference type="Gene3D" id="2.120.10.30">
    <property type="entry name" value="TolB, C-terminal domain"/>
    <property type="match status" value="3"/>
</dbReference>
<dbReference type="EMBL" id="QGNW01001492">
    <property type="protein sequence ID" value="RVW39213.1"/>
    <property type="molecule type" value="Genomic_DNA"/>
</dbReference>
<keyword evidence="1" id="KW-0677">Repeat</keyword>
<evidence type="ECO:0000256" key="2">
    <source>
        <dbReference type="PROSITE-ProRule" id="PRU00504"/>
    </source>
</evidence>
<accession>A0A438DUR9</accession>
<dbReference type="PROSITE" id="PS51125">
    <property type="entry name" value="NHL"/>
    <property type="match status" value="1"/>
</dbReference>
<name>A0A438DUR9_VITVI</name>
<dbReference type="AlphaFoldDB" id="A0A438DUR9"/>
<dbReference type="InterPro" id="IPR011042">
    <property type="entry name" value="6-blade_b-propeller_TolB-like"/>
</dbReference>
<dbReference type="PANTHER" id="PTHR46388">
    <property type="entry name" value="NHL REPEAT-CONTAINING PROTEIN 2"/>
    <property type="match status" value="1"/>
</dbReference>
<evidence type="ECO:0000313" key="3">
    <source>
        <dbReference type="EMBL" id="RVW39213.1"/>
    </source>
</evidence>
<dbReference type="CDD" id="cd14951">
    <property type="entry name" value="NHL-2_like"/>
    <property type="match status" value="1"/>
</dbReference>
<protein>
    <submittedName>
        <fullName evidence="3">Protein suppressor of QUENCHING 1, chloroplastic</fullName>
    </submittedName>
</protein>
<evidence type="ECO:0000256" key="1">
    <source>
        <dbReference type="ARBA" id="ARBA00022737"/>
    </source>
</evidence>